<evidence type="ECO:0000313" key="2">
    <source>
        <dbReference type="Proteomes" id="UP001633002"/>
    </source>
</evidence>
<evidence type="ECO:0000313" key="1">
    <source>
        <dbReference type="EMBL" id="KAL3693153.1"/>
    </source>
</evidence>
<dbReference type="AlphaFoldDB" id="A0ABD3HNG5"/>
<keyword evidence="2" id="KW-1185">Reference proteome</keyword>
<proteinExistence type="predicted"/>
<gene>
    <name evidence="1" type="ORF">R1sor_006804</name>
</gene>
<reference evidence="1 2" key="1">
    <citation type="submission" date="2024-09" db="EMBL/GenBank/DDBJ databases">
        <title>Chromosome-scale assembly of Riccia sorocarpa.</title>
        <authorList>
            <person name="Paukszto L."/>
        </authorList>
    </citation>
    <scope>NUCLEOTIDE SEQUENCE [LARGE SCALE GENOMIC DNA]</scope>
    <source>
        <strain evidence="1">LP-2024</strain>
        <tissue evidence="1">Aerial parts of the thallus</tissue>
    </source>
</reference>
<accession>A0ABD3HNG5</accession>
<dbReference type="EMBL" id="JBJQOH010000003">
    <property type="protein sequence ID" value="KAL3693153.1"/>
    <property type="molecule type" value="Genomic_DNA"/>
</dbReference>
<name>A0ABD3HNG5_9MARC</name>
<comment type="caution">
    <text evidence="1">The sequence shown here is derived from an EMBL/GenBank/DDBJ whole genome shotgun (WGS) entry which is preliminary data.</text>
</comment>
<protein>
    <submittedName>
        <fullName evidence="1">Uncharacterized protein</fullName>
    </submittedName>
</protein>
<organism evidence="1 2">
    <name type="scientific">Riccia sorocarpa</name>
    <dbReference type="NCBI Taxonomy" id="122646"/>
    <lineage>
        <taxon>Eukaryota</taxon>
        <taxon>Viridiplantae</taxon>
        <taxon>Streptophyta</taxon>
        <taxon>Embryophyta</taxon>
        <taxon>Marchantiophyta</taxon>
        <taxon>Marchantiopsida</taxon>
        <taxon>Marchantiidae</taxon>
        <taxon>Marchantiales</taxon>
        <taxon>Ricciaceae</taxon>
        <taxon>Riccia</taxon>
    </lineage>
</organism>
<sequence length="264" mass="29548">MAKIEEWMDLPSFSTKLTTTTSSAALVDEKHVEKEEVAEVPIPWRTSRRLQEATLKSLQERNGSGGVRASSTPVIKKEKGTFLLSSSDSIRSAKRQHSPPAEAVTEIDESDREIFYNTTNSERPLPESCINSGRKRRKVHFADPLSINIDDQKRISSAIQDSSIMITAPSTTEVKLDSVKKSAPRFNSRNIVGMQLQPQACPHKLPLSCLDLLCNHVGPKGWRCYRFRLIGESFCSQHKKQPTSEQISLCIKPLLNLNKAWSSS</sequence>
<dbReference type="Proteomes" id="UP001633002">
    <property type="component" value="Unassembled WGS sequence"/>
</dbReference>